<dbReference type="Gene3D" id="3.90.1530.30">
    <property type="match status" value="1"/>
</dbReference>
<comment type="caution">
    <text evidence="4">The sequence shown here is derived from an EMBL/GenBank/DDBJ whole genome shotgun (WGS) entry which is preliminary data.</text>
</comment>
<keyword evidence="5" id="KW-1185">Reference proteome</keyword>
<dbReference type="SUPFAM" id="SSF50037">
    <property type="entry name" value="C-terminal domain of transcriptional repressors"/>
    <property type="match status" value="1"/>
</dbReference>
<dbReference type="InterPro" id="IPR013741">
    <property type="entry name" value="KorB_domain"/>
</dbReference>
<dbReference type="InterPro" id="IPR004437">
    <property type="entry name" value="ParB/RepB/Spo0J"/>
</dbReference>
<dbReference type="Pfam" id="PF08535">
    <property type="entry name" value="KorB"/>
    <property type="match status" value="1"/>
</dbReference>
<feature type="compositionally biased region" description="Gly residues" evidence="2">
    <location>
        <begin position="284"/>
        <end position="294"/>
    </location>
</feature>
<dbReference type="CDD" id="cd16398">
    <property type="entry name" value="KorB_N_like"/>
    <property type="match status" value="1"/>
</dbReference>
<evidence type="ECO:0000259" key="3">
    <source>
        <dbReference type="SMART" id="SM00470"/>
    </source>
</evidence>
<evidence type="ECO:0000256" key="1">
    <source>
        <dbReference type="ARBA" id="ARBA00006295"/>
    </source>
</evidence>
<evidence type="ECO:0000256" key="2">
    <source>
        <dbReference type="SAM" id="MobiDB-lite"/>
    </source>
</evidence>
<dbReference type="InterPro" id="IPR036086">
    <property type="entry name" value="ParB/Sulfiredoxin_sf"/>
</dbReference>
<dbReference type="Gene3D" id="6.10.250.140">
    <property type="match status" value="1"/>
</dbReference>
<evidence type="ECO:0000313" key="5">
    <source>
        <dbReference type="Proteomes" id="UP001562159"/>
    </source>
</evidence>
<evidence type="ECO:0000313" key="4">
    <source>
        <dbReference type="EMBL" id="MEY2184390.1"/>
    </source>
</evidence>
<dbReference type="Gene3D" id="2.30.30.150">
    <property type="entry name" value="KorB, C-terminal domain"/>
    <property type="match status" value="1"/>
</dbReference>
<dbReference type="InterPro" id="IPR037048">
    <property type="entry name" value="KorB_C_sf"/>
</dbReference>
<dbReference type="InterPro" id="IPR008988">
    <property type="entry name" value="Transcriptional_repressor_C"/>
</dbReference>
<reference evidence="4 5" key="1">
    <citation type="submission" date="2024-07" db="EMBL/GenBank/DDBJ databases">
        <title>Molecular mechanisms and environmental adaptations of flagellar loss and biofilm growth of Rhodanobacter under environmental stress.</title>
        <authorList>
            <person name="Chen M."/>
        </authorList>
    </citation>
    <scope>NUCLEOTIDE SEQUENCE [LARGE SCALE GENOMIC DNA]</scope>
    <source>
        <strain evidence="4 5">RS22</strain>
    </source>
</reference>
<dbReference type="Pfam" id="PF06613">
    <property type="entry name" value="KorB_C"/>
    <property type="match status" value="1"/>
</dbReference>
<dbReference type="InterPro" id="IPR003115">
    <property type="entry name" value="ParB_N"/>
</dbReference>
<dbReference type="InterPro" id="IPR050336">
    <property type="entry name" value="Chromosome_partition/occlusion"/>
</dbReference>
<dbReference type="NCBIfam" id="TIGR00180">
    <property type="entry name" value="parB_part"/>
    <property type="match status" value="1"/>
</dbReference>
<accession>A0ABV4AVI8</accession>
<dbReference type="PANTHER" id="PTHR33375">
    <property type="entry name" value="CHROMOSOME-PARTITIONING PROTEIN PARB-RELATED"/>
    <property type="match status" value="1"/>
</dbReference>
<dbReference type="Proteomes" id="UP001562159">
    <property type="component" value="Unassembled WGS sequence"/>
</dbReference>
<dbReference type="PANTHER" id="PTHR33375:SF1">
    <property type="entry name" value="CHROMOSOME-PARTITIONING PROTEIN PARB-RELATED"/>
    <property type="match status" value="1"/>
</dbReference>
<dbReference type="SUPFAM" id="SSF110849">
    <property type="entry name" value="ParB/Sulfiredoxin"/>
    <property type="match status" value="1"/>
</dbReference>
<sequence>MALDLSALNAPATPVAAAIDDGTPREAPRIALADIDEDPHQPRTEFPEDEMQALQASIARSGVKTPVSVRPNPDVSGRWLLNYGARRYRASKALGLADIPAFVDNAHDDYDQVVENIQRADLKPMELAMFIKKKLAEGAKKSEIAKKLGKDNAVITWHSALIDAPVCIEDLYSTGRCTSAQYLHDLVKLHDKYPEQVQDWCATTEEVTRKTIAALGDALKGKKGGIAGAAGDAEGGQGKGKDPTAGQSVAKGGEGGSSADRAGSTKDRDATQKAGKGGGEDGHAGAGSEPGEGRGSVQVQRIPAHNPDLEKDPDDAPESDKLKKPLMLVEFEGRAAMVVFRMPSAAGLLRIRYEDGSGDDEVDAGRVKINYLSKESA</sequence>
<dbReference type="InterPro" id="IPR042075">
    <property type="entry name" value="KorB_DNA-db"/>
</dbReference>
<dbReference type="Pfam" id="PF02195">
    <property type="entry name" value="ParB_N"/>
    <property type="match status" value="1"/>
</dbReference>
<feature type="region of interest" description="Disordered" evidence="2">
    <location>
        <begin position="230"/>
        <end position="297"/>
    </location>
</feature>
<dbReference type="EMBL" id="JBGBPY010000002">
    <property type="protein sequence ID" value="MEY2184390.1"/>
    <property type="molecule type" value="Genomic_DNA"/>
</dbReference>
<feature type="domain" description="ParB-like N-terminal" evidence="3">
    <location>
        <begin position="28"/>
        <end position="117"/>
    </location>
</feature>
<gene>
    <name evidence="4" type="ORF">AB7878_18435</name>
</gene>
<comment type="similarity">
    <text evidence="1">Belongs to the ParB family.</text>
</comment>
<proteinExistence type="inferred from homology"/>
<dbReference type="InterPro" id="IPR010575">
    <property type="entry name" value="KorB_C"/>
</dbReference>
<name>A0ABV4AVI8_9GAMM</name>
<protein>
    <submittedName>
        <fullName evidence="4">ParB/RepB/Spo0J family partition protein</fullName>
    </submittedName>
</protein>
<dbReference type="Gene3D" id="1.10.10.730">
    <property type="entry name" value="KorB DNA-binding domain"/>
    <property type="match status" value="1"/>
</dbReference>
<organism evidence="4 5">
    <name type="scientific">Rhodanobacter humi</name>
    <dbReference type="NCBI Taxonomy" id="1888173"/>
    <lineage>
        <taxon>Bacteria</taxon>
        <taxon>Pseudomonadati</taxon>
        <taxon>Pseudomonadota</taxon>
        <taxon>Gammaproteobacteria</taxon>
        <taxon>Lysobacterales</taxon>
        <taxon>Rhodanobacteraceae</taxon>
        <taxon>Rhodanobacter</taxon>
    </lineage>
</organism>
<dbReference type="SMART" id="SM00470">
    <property type="entry name" value="ParB"/>
    <property type="match status" value="1"/>
</dbReference>